<dbReference type="PANTHER" id="PTHR30081">
    <property type="entry name" value="PROTEIN-EXPORT MEMBRANE PROTEIN SEC"/>
    <property type="match status" value="1"/>
</dbReference>
<proteinExistence type="inferred from homology"/>
<name>A0A3D8J1H4_9HELI</name>
<dbReference type="Gene3D" id="1.20.1640.10">
    <property type="entry name" value="Multidrug efflux transporter AcrB transmembrane domain"/>
    <property type="match status" value="1"/>
</dbReference>
<evidence type="ECO:0000313" key="12">
    <source>
        <dbReference type="Proteomes" id="UP000256424"/>
    </source>
</evidence>
<feature type="transmembrane region" description="Helical" evidence="9">
    <location>
        <begin position="302"/>
        <end position="328"/>
    </location>
</feature>
<organism evidence="11 12">
    <name type="scientific">Helicobacter aurati</name>
    <dbReference type="NCBI Taxonomy" id="137778"/>
    <lineage>
        <taxon>Bacteria</taxon>
        <taxon>Pseudomonadati</taxon>
        <taxon>Campylobacterota</taxon>
        <taxon>Epsilonproteobacteria</taxon>
        <taxon>Campylobacterales</taxon>
        <taxon>Helicobacteraceae</taxon>
        <taxon>Helicobacter</taxon>
    </lineage>
</organism>
<dbReference type="OrthoDB" id="9774769at2"/>
<dbReference type="InterPro" id="IPR005665">
    <property type="entry name" value="SecF_bac"/>
</dbReference>
<feature type="transmembrane region" description="Helical" evidence="9">
    <location>
        <begin position="167"/>
        <end position="187"/>
    </location>
</feature>
<protein>
    <recommendedName>
        <fullName evidence="9">Protein-export membrane protein SecF</fullName>
    </recommendedName>
</protein>
<dbReference type="InterPro" id="IPR022645">
    <property type="entry name" value="SecD/SecF_bac"/>
</dbReference>
<dbReference type="InterPro" id="IPR055344">
    <property type="entry name" value="SecD_SecF_C_bact"/>
</dbReference>
<keyword evidence="12" id="KW-1185">Reference proteome</keyword>
<feature type="transmembrane region" description="Helical" evidence="9">
    <location>
        <begin position="194"/>
        <end position="218"/>
    </location>
</feature>
<comment type="caution">
    <text evidence="11">The sequence shown here is derived from an EMBL/GenBank/DDBJ whole genome shotgun (WGS) entry which is preliminary data.</text>
</comment>
<sequence length="357" mass="40076">MEVFKHNRIFDFVSWSKYGLILSILLSVVSLYLFFGIGFNLGIDFAGGSAVQIQINTAAKDRQMDFSDKQIALDSKNINSSGILHETTNNNNSIIQTIRELLEQDSRFNNAQVSNFGSNKEFLIKIPFHSDLQSTTLANRLHEILSPIGEFEIRKLDTVGPKVGDELARSAIISLVLAVIAMMLYVSFRYEWRFALASIIALVHDVMITAASVIVFKIDLNLEVVAALLTLLGYSINDTIIVFDRIREKMLQGKKMSIEEVINEAISHTLSRTILTSLTMFFVVLTLYVFGGKIIVGFSLPLLVGVVFGTYSSMFVAPKLAILFGFSIEKYYAREIQKVKKAEEKARMRKLYEGGRV</sequence>
<dbReference type="InterPro" id="IPR022646">
    <property type="entry name" value="SecD/SecF_CS"/>
</dbReference>
<dbReference type="InterPro" id="IPR022813">
    <property type="entry name" value="SecD/SecF_arch_bac"/>
</dbReference>
<evidence type="ECO:0000256" key="5">
    <source>
        <dbReference type="ARBA" id="ARBA00022927"/>
    </source>
</evidence>
<dbReference type="HAMAP" id="MF_01464_B">
    <property type="entry name" value="SecF_B"/>
    <property type="match status" value="1"/>
</dbReference>
<evidence type="ECO:0000256" key="9">
    <source>
        <dbReference type="HAMAP-Rule" id="MF_01464"/>
    </source>
</evidence>
<dbReference type="PANTHER" id="PTHR30081:SF8">
    <property type="entry name" value="PROTEIN TRANSLOCASE SUBUNIT SECF"/>
    <property type="match status" value="1"/>
</dbReference>
<comment type="similarity">
    <text evidence="9">Belongs to the SecD/SecF family. SecF subfamily.</text>
</comment>
<evidence type="ECO:0000313" key="11">
    <source>
        <dbReference type="EMBL" id="RDU71015.1"/>
    </source>
</evidence>
<dbReference type="AlphaFoldDB" id="A0A3D8J1H4"/>
<gene>
    <name evidence="9" type="primary">secF</name>
    <name evidence="11" type="ORF">CQA66_07315</name>
</gene>
<evidence type="ECO:0000256" key="8">
    <source>
        <dbReference type="ARBA" id="ARBA00023136"/>
    </source>
</evidence>
<dbReference type="Pfam" id="PF07549">
    <property type="entry name" value="Sec_GG"/>
    <property type="match status" value="1"/>
</dbReference>
<dbReference type="EMBL" id="NXLW01000015">
    <property type="protein sequence ID" value="RDU71015.1"/>
    <property type="molecule type" value="Genomic_DNA"/>
</dbReference>
<comment type="subcellular location">
    <subcellularLocation>
        <location evidence="1 9">Cell membrane</location>
        <topology evidence="1 9">Multi-pass membrane protein</topology>
    </subcellularLocation>
</comment>
<dbReference type="GO" id="GO:0015450">
    <property type="term" value="F:protein-transporting ATPase activity"/>
    <property type="evidence" value="ECO:0007669"/>
    <property type="project" value="InterPro"/>
</dbReference>
<reference evidence="11 12" key="1">
    <citation type="submission" date="2018-04" db="EMBL/GenBank/DDBJ databases">
        <title>Novel Campyloabacter and Helicobacter Species and Strains.</title>
        <authorList>
            <person name="Mannion A.J."/>
            <person name="Shen Z."/>
            <person name="Fox J.G."/>
        </authorList>
    </citation>
    <scope>NUCLEOTIDE SEQUENCE [LARGE SCALE GENOMIC DNA]</scope>
    <source>
        <strain evidence="11 12">MIT 97-5075</strain>
    </source>
</reference>
<keyword evidence="2 9" id="KW-0813">Transport</keyword>
<dbReference type="NCBIfam" id="TIGR00966">
    <property type="entry name" value="transloc_SecF"/>
    <property type="match status" value="1"/>
</dbReference>
<comment type="function">
    <text evidence="9">Part of the Sec protein translocase complex. Interacts with the SecYEG preprotein conducting channel. SecDF uses the proton motive force (PMF) to complete protein translocation after the ATP-dependent function of SecA.</text>
</comment>
<evidence type="ECO:0000256" key="4">
    <source>
        <dbReference type="ARBA" id="ARBA00022692"/>
    </source>
</evidence>
<dbReference type="GO" id="GO:0005886">
    <property type="term" value="C:plasma membrane"/>
    <property type="evidence" value="ECO:0007669"/>
    <property type="project" value="UniProtKB-SubCell"/>
</dbReference>
<dbReference type="PRINTS" id="PR01755">
    <property type="entry name" value="SECFTRNLCASE"/>
</dbReference>
<dbReference type="GO" id="GO:0006605">
    <property type="term" value="P:protein targeting"/>
    <property type="evidence" value="ECO:0007669"/>
    <property type="project" value="UniProtKB-UniRule"/>
</dbReference>
<evidence type="ECO:0000256" key="1">
    <source>
        <dbReference type="ARBA" id="ARBA00004651"/>
    </source>
</evidence>
<dbReference type="RefSeq" id="WP_104763206.1">
    <property type="nucleotide sequence ID" value="NZ_FZPM01000016.1"/>
</dbReference>
<keyword evidence="7 9" id="KW-0811">Translocation</keyword>
<dbReference type="SUPFAM" id="SSF82866">
    <property type="entry name" value="Multidrug efflux transporter AcrB transmembrane domain"/>
    <property type="match status" value="1"/>
</dbReference>
<keyword evidence="5 9" id="KW-0653">Protein transport</keyword>
<feature type="domain" description="Protein export membrane protein SecD/SecF C-terminal" evidence="10">
    <location>
        <begin position="149"/>
        <end position="324"/>
    </location>
</feature>
<evidence type="ECO:0000259" key="10">
    <source>
        <dbReference type="Pfam" id="PF02355"/>
    </source>
</evidence>
<dbReference type="GO" id="GO:0065002">
    <property type="term" value="P:intracellular protein transmembrane transport"/>
    <property type="evidence" value="ECO:0007669"/>
    <property type="project" value="UniProtKB-UniRule"/>
</dbReference>
<dbReference type="Proteomes" id="UP000256424">
    <property type="component" value="Unassembled WGS sequence"/>
</dbReference>
<evidence type="ECO:0000256" key="7">
    <source>
        <dbReference type="ARBA" id="ARBA00023010"/>
    </source>
</evidence>
<keyword evidence="4 9" id="KW-0812">Transmembrane</keyword>
<feature type="transmembrane region" description="Helical" evidence="9">
    <location>
        <begin position="20"/>
        <end position="39"/>
    </location>
</feature>
<accession>A0A3D8J1H4</accession>
<evidence type="ECO:0000256" key="6">
    <source>
        <dbReference type="ARBA" id="ARBA00022989"/>
    </source>
</evidence>
<keyword evidence="6 9" id="KW-1133">Transmembrane helix</keyword>
<feature type="transmembrane region" description="Helical" evidence="9">
    <location>
        <begin position="224"/>
        <end position="246"/>
    </location>
</feature>
<keyword evidence="3 9" id="KW-1003">Cell membrane</keyword>
<evidence type="ECO:0000256" key="3">
    <source>
        <dbReference type="ARBA" id="ARBA00022475"/>
    </source>
</evidence>
<evidence type="ECO:0000256" key="2">
    <source>
        <dbReference type="ARBA" id="ARBA00022448"/>
    </source>
</evidence>
<keyword evidence="8 9" id="KW-0472">Membrane</keyword>
<feature type="transmembrane region" description="Helical" evidence="9">
    <location>
        <begin position="274"/>
        <end position="296"/>
    </location>
</feature>
<dbReference type="GO" id="GO:0043952">
    <property type="term" value="P:protein transport by the Sec complex"/>
    <property type="evidence" value="ECO:0007669"/>
    <property type="project" value="UniProtKB-UniRule"/>
</dbReference>
<dbReference type="NCBIfam" id="TIGR00916">
    <property type="entry name" value="2A0604s01"/>
    <property type="match status" value="1"/>
</dbReference>
<comment type="subunit">
    <text evidence="9">Forms a complex with SecD. Part of the essential Sec protein translocation apparatus which comprises SecA, SecYEG and auxiliary proteins SecDF. Other proteins may also be involved.</text>
</comment>
<dbReference type="InterPro" id="IPR048634">
    <property type="entry name" value="SecD_SecF_C"/>
</dbReference>
<dbReference type="Pfam" id="PF02355">
    <property type="entry name" value="SecD_SecF_C"/>
    <property type="match status" value="1"/>
</dbReference>